<feature type="transmembrane region" description="Helical" evidence="1">
    <location>
        <begin position="56"/>
        <end position="76"/>
    </location>
</feature>
<dbReference type="GO" id="GO:0016787">
    <property type="term" value="F:hydrolase activity"/>
    <property type="evidence" value="ECO:0007669"/>
    <property type="project" value="UniProtKB-KW"/>
</dbReference>
<reference evidence="2 3" key="1">
    <citation type="submission" date="2017-11" db="EMBL/GenBank/DDBJ databases">
        <title>Isolation and Characterization of Family Methanocellaceae Species from Potential Methane Hydrate Area Offshore Southwestern Taiwan.</title>
        <authorList>
            <person name="Zhang W.-L."/>
            <person name="Chen W.-C."/>
            <person name="Lai M.-C."/>
            <person name="Chen S.-C."/>
        </authorList>
    </citation>
    <scope>NUCLEOTIDE SEQUENCE [LARGE SCALE GENOMIC DNA]</scope>
    <source>
        <strain evidence="2 3">CWC-04</strain>
    </source>
</reference>
<accession>A0AAP2RCB1</accession>
<feature type="transmembrane region" description="Helical" evidence="1">
    <location>
        <begin position="139"/>
        <end position="157"/>
    </location>
</feature>
<evidence type="ECO:0000313" key="3">
    <source>
        <dbReference type="Proteomes" id="UP001320159"/>
    </source>
</evidence>
<keyword evidence="1" id="KW-0812">Transmembrane</keyword>
<sequence>MLLFGHIGLTLAIVFLIFMFLKEDVDFRFVLIGSMLPDIIDKPIGNFLFFDVFGNGRIFCHTLLFIAVLVGIGIIANRFGKGLGFQFLALGAIFHIAEDYLWLHPETLFWPLFGWEFPKHEYGNYVMYLLQNLFTNMDTFVPEVVGLLILGIFAYQCRLYRPDELKEFIFTGKLSSVWKGKNVAITPRA</sequence>
<keyword evidence="2" id="KW-0378">Hydrolase</keyword>
<feature type="transmembrane region" description="Helical" evidence="1">
    <location>
        <begin position="6"/>
        <end position="22"/>
    </location>
</feature>
<protein>
    <submittedName>
        <fullName evidence="2">Metal-dependent hydrolase</fullName>
    </submittedName>
</protein>
<gene>
    <name evidence="2" type="ORF">CUJ83_07900</name>
</gene>
<keyword evidence="3" id="KW-1185">Reference proteome</keyword>
<comment type="caution">
    <text evidence="2">The sequence shown here is derived from an EMBL/GenBank/DDBJ whole genome shotgun (WGS) entry which is preliminary data.</text>
</comment>
<dbReference type="Proteomes" id="UP001320159">
    <property type="component" value="Unassembled WGS sequence"/>
</dbReference>
<name>A0AAP2RCB1_9EURY</name>
<evidence type="ECO:0000313" key="2">
    <source>
        <dbReference type="EMBL" id="MCD1294919.1"/>
    </source>
</evidence>
<feature type="transmembrane region" description="Helical" evidence="1">
    <location>
        <begin position="83"/>
        <end position="103"/>
    </location>
</feature>
<dbReference type="AlphaFoldDB" id="A0AAP2RCB1"/>
<proteinExistence type="predicted"/>
<dbReference type="Pfam" id="PF04307">
    <property type="entry name" value="YdjM"/>
    <property type="match status" value="1"/>
</dbReference>
<keyword evidence="1" id="KW-1133">Transmembrane helix</keyword>
<organism evidence="2 3">
    <name type="scientific">Methanooceanicella nereidis</name>
    <dbReference type="NCBI Taxonomy" id="2052831"/>
    <lineage>
        <taxon>Archaea</taxon>
        <taxon>Methanobacteriati</taxon>
        <taxon>Methanobacteriota</taxon>
        <taxon>Stenosarchaea group</taxon>
        <taxon>Methanomicrobia</taxon>
        <taxon>Methanocellales</taxon>
        <taxon>Methanocellaceae</taxon>
        <taxon>Methanooceanicella</taxon>
    </lineage>
</organism>
<keyword evidence="1" id="KW-0472">Membrane</keyword>
<evidence type="ECO:0000256" key="1">
    <source>
        <dbReference type="SAM" id="Phobius"/>
    </source>
</evidence>
<dbReference type="RefSeq" id="WP_230741752.1">
    <property type="nucleotide sequence ID" value="NZ_PGCK01000005.1"/>
</dbReference>
<dbReference type="InterPro" id="IPR007404">
    <property type="entry name" value="YdjM-like"/>
</dbReference>
<dbReference type="EMBL" id="PGCK01000005">
    <property type="protein sequence ID" value="MCD1294919.1"/>
    <property type="molecule type" value="Genomic_DNA"/>
</dbReference>